<dbReference type="AlphaFoldDB" id="K1VTL8"/>
<name>K1VTL8_TRIAC</name>
<feature type="compositionally biased region" description="Polar residues" evidence="1">
    <location>
        <begin position="120"/>
        <end position="134"/>
    </location>
</feature>
<protein>
    <submittedName>
        <fullName evidence="2">Uncharacterized protein</fullName>
    </submittedName>
</protein>
<organism evidence="2 3">
    <name type="scientific">Trichosporon asahii var. asahii (strain CBS 8904)</name>
    <name type="common">Yeast</name>
    <dbReference type="NCBI Taxonomy" id="1220162"/>
    <lineage>
        <taxon>Eukaryota</taxon>
        <taxon>Fungi</taxon>
        <taxon>Dikarya</taxon>
        <taxon>Basidiomycota</taxon>
        <taxon>Agaricomycotina</taxon>
        <taxon>Tremellomycetes</taxon>
        <taxon>Trichosporonales</taxon>
        <taxon>Trichosporonaceae</taxon>
        <taxon>Trichosporon</taxon>
    </lineage>
</organism>
<feature type="compositionally biased region" description="Low complexity" evidence="1">
    <location>
        <begin position="175"/>
        <end position="188"/>
    </location>
</feature>
<feature type="compositionally biased region" description="Basic and acidic residues" evidence="1">
    <location>
        <begin position="383"/>
        <end position="393"/>
    </location>
</feature>
<dbReference type="InParanoid" id="K1VTL8"/>
<evidence type="ECO:0000256" key="1">
    <source>
        <dbReference type="SAM" id="MobiDB-lite"/>
    </source>
</evidence>
<gene>
    <name evidence="2" type="ORF">A1Q2_01929</name>
</gene>
<sequence>MEHDRISRQQRRAIGFGPARLGPPPSSTFEVHSTAHVENIAADNNINDDSGTATKHDSKMHPPDKGKGKRVAPISSGAFSFSLGAGPSKKPKGDEGNNNKAAASEHVGASKPRSPVVSKTLRQPSKTHAQTAVTTPRRPERPLDSSTAKPSPRLQAMPPPMSLTLTPKLQKTDVTQTTPTSARRAPPTFSLAEASPKGLGSPQIARTRPLNPVSGSPFRLSGITAQKAPKPDVTAASTSVAHRRNRWGGVSAKAEERTQVRRRMQDAPVLLQVTRTMRAPSPSAALAHCRVLRWAAGTGAHAADEDVMVVFKSLPQECPRIGRALERIDENTRAAVWFPTSELELRAQRGPDSGTSDGRERDGQERQDAPDGQDATVCVVAHESSESDKHPQEPQDGQGHAPDIRRADRADRADRPLPVLAFGAWGARMRSLAVCTTPAKLSGVLNRDSTDALFGGSSCLTHFTLMSPHTAETLQPSSSPGPPSFGPASCRLDRLVLHPLSCCLALEHGSEAPGPVL</sequence>
<comment type="caution">
    <text evidence="2">The sequence shown here is derived from an EMBL/GenBank/DDBJ whole genome shotgun (WGS) entry which is preliminary data.</text>
</comment>
<dbReference type="Proteomes" id="UP000006757">
    <property type="component" value="Unassembled WGS sequence"/>
</dbReference>
<keyword evidence="3" id="KW-1185">Reference proteome</keyword>
<dbReference type="HOGENOM" id="CLU_638077_0_0_1"/>
<evidence type="ECO:0000313" key="3">
    <source>
        <dbReference type="Proteomes" id="UP000006757"/>
    </source>
</evidence>
<accession>K1VTL8</accession>
<feature type="compositionally biased region" description="Basic and acidic residues" evidence="1">
    <location>
        <begin position="54"/>
        <end position="66"/>
    </location>
</feature>
<reference evidence="2 3" key="1">
    <citation type="journal article" date="2012" name="Eukaryot. Cell">
        <title>Genome sequence of the Trichosporon asahii environmental strain CBS 8904.</title>
        <authorList>
            <person name="Yang R.Y."/>
            <person name="Li H.T."/>
            <person name="Zhu H."/>
            <person name="Zhou G.P."/>
            <person name="Wang M."/>
            <person name="Wang L."/>
        </authorList>
    </citation>
    <scope>NUCLEOTIDE SEQUENCE [LARGE SCALE GENOMIC DNA]</scope>
    <source>
        <strain evidence="2 3">CBS 8904</strain>
    </source>
</reference>
<evidence type="ECO:0000313" key="2">
    <source>
        <dbReference type="EMBL" id="EKD03916.1"/>
    </source>
</evidence>
<feature type="compositionally biased region" description="Low complexity" evidence="1">
    <location>
        <begin position="75"/>
        <end position="88"/>
    </location>
</feature>
<feature type="region of interest" description="Disordered" evidence="1">
    <location>
        <begin position="344"/>
        <end position="403"/>
    </location>
</feature>
<feature type="compositionally biased region" description="Polar residues" evidence="1">
    <location>
        <begin position="163"/>
        <end position="174"/>
    </location>
</feature>
<proteinExistence type="predicted"/>
<dbReference type="EMBL" id="AMBO01000240">
    <property type="protein sequence ID" value="EKD03916.1"/>
    <property type="molecule type" value="Genomic_DNA"/>
</dbReference>
<feature type="region of interest" description="Disordered" evidence="1">
    <location>
        <begin position="1"/>
        <end position="215"/>
    </location>
</feature>
<feature type="compositionally biased region" description="Low complexity" evidence="1">
    <location>
        <begin position="39"/>
        <end position="49"/>
    </location>
</feature>
<feature type="compositionally biased region" description="Basic and acidic residues" evidence="1">
    <location>
        <begin position="357"/>
        <end position="369"/>
    </location>
</feature>